<evidence type="ECO:0000256" key="1">
    <source>
        <dbReference type="SAM" id="MobiDB-lite"/>
    </source>
</evidence>
<sequence length="389" mass="43198">MAARGCSATRRVSAIVQLLGVAVALCALASGVLAEDKPTGVPRARPRVRRSDEYDNMDNFLMGSSDYDNFFLKTAKSVPRIGRRSGGDDADQAPLRVDRRSTDMNELVPSYANGYDHFFLKASKSVPRIGKRNDEFFMKTAKSVPRIGRRSGDGPDDFLLKGKDQGEYLKTAEARPRRAELLQALGSQLSHLPDRRSRPLQVEDGDWPPHAALGGHDAVLGRQHTVQHSVPHRVQRRNYDELMAKAAKSVPRMGKRMHPALDEIGEWGTEETWPWFRQQDTSPGPSKRVQRVNPADLIDLSEVPWESLDGVLRRLEANLEAHRGREEEDKRLHDVVLLETEAGGDKADRAADDKWAYSVGDKKAGAPSVAAGSPGSKELEEARFQPDVK</sequence>
<keyword evidence="2" id="KW-0732">Signal</keyword>
<dbReference type="OrthoDB" id="6339926at2759"/>
<evidence type="ECO:0000313" key="4">
    <source>
        <dbReference type="RefSeq" id="XP_034250196.1"/>
    </source>
</evidence>
<dbReference type="RefSeq" id="XP_034250196.1">
    <property type="nucleotide sequence ID" value="XM_034394305.1"/>
</dbReference>
<evidence type="ECO:0000313" key="3">
    <source>
        <dbReference type="Proteomes" id="UP000515158"/>
    </source>
</evidence>
<feature type="compositionally biased region" description="Basic and acidic residues" evidence="1">
    <location>
        <begin position="377"/>
        <end position="389"/>
    </location>
</feature>
<evidence type="ECO:0000256" key="2">
    <source>
        <dbReference type="SAM" id="SignalP"/>
    </source>
</evidence>
<protein>
    <submittedName>
        <fullName evidence="4">Uncharacterized protein LOC117650719</fullName>
    </submittedName>
</protein>
<reference evidence="4" key="1">
    <citation type="submission" date="2025-08" db="UniProtKB">
        <authorList>
            <consortium name="RefSeq"/>
        </authorList>
    </citation>
    <scope>IDENTIFICATION</scope>
    <source>
        <tissue evidence="4">Total insect</tissue>
    </source>
</reference>
<feature type="region of interest" description="Disordered" evidence="1">
    <location>
        <begin position="357"/>
        <end position="389"/>
    </location>
</feature>
<feature type="signal peptide" evidence="2">
    <location>
        <begin position="1"/>
        <end position="34"/>
    </location>
</feature>
<keyword evidence="3" id="KW-1185">Reference proteome</keyword>
<dbReference type="GeneID" id="117650719"/>
<proteinExistence type="predicted"/>
<accession>A0A6P8ZZR5</accession>
<dbReference type="KEGG" id="tpal:117650719"/>
<feature type="chain" id="PRO_5028163616" evidence="2">
    <location>
        <begin position="35"/>
        <end position="389"/>
    </location>
</feature>
<name>A0A6P8ZZR5_THRPL</name>
<gene>
    <name evidence="4" type="primary">LOC117650719</name>
</gene>
<dbReference type="InParanoid" id="A0A6P8ZZR5"/>
<organism evidence="4">
    <name type="scientific">Thrips palmi</name>
    <name type="common">Melon thrips</name>
    <dbReference type="NCBI Taxonomy" id="161013"/>
    <lineage>
        <taxon>Eukaryota</taxon>
        <taxon>Metazoa</taxon>
        <taxon>Ecdysozoa</taxon>
        <taxon>Arthropoda</taxon>
        <taxon>Hexapoda</taxon>
        <taxon>Insecta</taxon>
        <taxon>Pterygota</taxon>
        <taxon>Neoptera</taxon>
        <taxon>Paraneoptera</taxon>
        <taxon>Thysanoptera</taxon>
        <taxon>Terebrantia</taxon>
        <taxon>Thripoidea</taxon>
        <taxon>Thripidae</taxon>
        <taxon>Thrips</taxon>
    </lineage>
</organism>
<dbReference type="AlphaFoldDB" id="A0A6P8ZZR5"/>
<dbReference type="Proteomes" id="UP000515158">
    <property type="component" value="Unplaced"/>
</dbReference>
<feature type="compositionally biased region" description="Low complexity" evidence="1">
    <location>
        <begin position="365"/>
        <end position="376"/>
    </location>
</feature>